<reference evidence="1" key="1">
    <citation type="journal article" date="2015" name="Nature">
        <title>Complex archaea that bridge the gap between prokaryotes and eukaryotes.</title>
        <authorList>
            <person name="Spang A."/>
            <person name="Saw J.H."/>
            <person name="Jorgensen S.L."/>
            <person name="Zaremba-Niedzwiedzka K."/>
            <person name="Martijn J."/>
            <person name="Lind A.E."/>
            <person name="van Eijk R."/>
            <person name="Schleper C."/>
            <person name="Guy L."/>
            <person name="Ettema T.J."/>
        </authorList>
    </citation>
    <scope>NUCLEOTIDE SEQUENCE</scope>
</reference>
<dbReference type="GO" id="GO:0003677">
    <property type="term" value="F:DNA binding"/>
    <property type="evidence" value="ECO:0007669"/>
    <property type="project" value="InterPro"/>
</dbReference>
<dbReference type="Pfam" id="PF03837">
    <property type="entry name" value="RecT"/>
    <property type="match status" value="1"/>
</dbReference>
<evidence type="ECO:0000313" key="1">
    <source>
        <dbReference type="EMBL" id="KKL49074.1"/>
    </source>
</evidence>
<proteinExistence type="predicted"/>
<organism evidence="1">
    <name type="scientific">marine sediment metagenome</name>
    <dbReference type="NCBI Taxonomy" id="412755"/>
    <lineage>
        <taxon>unclassified sequences</taxon>
        <taxon>metagenomes</taxon>
        <taxon>ecological metagenomes</taxon>
    </lineage>
</organism>
<dbReference type="InterPro" id="IPR004590">
    <property type="entry name" value="ssDNA_annealing_RecT"/>
</dbReference>
<accession>A0A0F9CIX3</accession>
<name>A0A0F9CIX3_9ZZZZ</name>
<protein>
    <submittedName>
        <fullName evidence="1">Uncharacterized protein</fullName>
    </submittedName>
</protein>
<dbReference type="NCBIfam" id="TIGR00616">
    <property type="entry name" value="rect"/>
    <property type="match status" value="1"/>
</dbReference>
<dbReference type="AlphaFoldDB" id="A0A0F9CIX3"/>
<gene>
    <name evidence="1" type="ORF">LCGC14_2319140</name>
</gene>
<dbReference type="InterPro" id="IPR018330">
    <property type="entry name" value="RecT_fam"/>
</dbReference>
<sequence>MSESEKLKTETLEPIKSIMAKMGFASEKFYKEAGFVCQIWNNPKNGFLRNATKESLLSAVVSIAQTGLTLNPVSKQAYLIPRKAKDGDQWIVQAHLEPSYIGLMKLLTDAGQVLNIQTNLVYEGDDFDVNLGMETEITHKPHYITGRAKGNIKGVYSIANLKGGLKQFEYMTIQEIHDIRGTSESYKAWEKNNNIPCIWINFEGEMIRKTCIKRISKHLPRSEQFDYADNLGNKDYEMSFDQFTLIESLLHSSSLLEPQKTDIEHQLSAMTWAGARKTIEHLKDNQMDAVMAGNVTTQKAINQGLDQRLSRES</sequence>
<dbReference type="EMBL" id="LAZR01033091">
    <property type="protein sequence ID" value="KKL49074.1"/>
    <property type="molecule type" value="Genomic_DNA"/>
</dbReference>
<dbReference type="GO" id="GO:0006259">
    <property type="term" value="P:DNA metabolic process"/>
    <property type="evidence" value="ECO:0007669"/>
    <property type="project" value="InterPro"/>
</dbReference>
<comment type="caution">
    <text evidence="1">The sequence shown here is derived from an EMBL/GenBank/DDBJ whole genome shotgun (WGS) entry which is preliminary data.</text>
</comment>